<name>A0A7W8NFD9_9DEIO</name>
<reference evidence="1 2" key="1">
    <citation type="submission" date="2020-08" db="EMBL/GenBank/DDBJ databases">
        <title>Genomic Encyclopedia of Type Strains, Phase IV (KMG-IV): sequencing the most valuable type-strain genomes for metagenomic binning, comparative biology and taxonomic classification.</title>
        <authorList>
            <person name="Goeker M."/>
        </authorList>
    </citation>
    <scope>NUCLEOTIDE SEQUENCE [LARGE SCALE GENOMIC DNA]</scope>
    <source>
        <strain evidence="1 2">DSM 27939</strain>
    </source>
</reference>
<organism evidence="1 2">
    <name type="scientific">Deinococcus humi</name>
    <dbReference type="NCBI Taxonomy" id="662880"/>
    <lineage>
        <taxon>Bacteria</taxon>
        <taxon>Thermotogati</taxon>
        <taxon>Deinococcota</taxon>
        <taxon>Deinococci</taxon>
        <taxon>Deinococcales</taxon>
        <taxon>Deinococcaceae</taxon>
        <taxon>Deinococcus</taxon>
    </lineage>
</organism>
<evidence type="ECO:0000313" key="1">
    <source>
        <dbReference type="EMBL" id="MBB5363585.1"/>
    </source>
</evidence>
<dbReference type="EMBL" id="JACHFL010000006">
    <property type="protein sequence ID" value="MBB5363585.1"/>
    <property type="molecule type" value="Genomic_DNA"/>
</dbReference>
<gene>
    <name evidence="1" type="ORF">HNQ08_002691</name>
</gene>
<evidence type="ECO:0000313" key="2">
    <source>
        <dbReference type="Proteomes" id="UP000552709"/>
    </source>
</evidence>
<accession>A0A7W8NFD9</accession>
<keyword evidence="2" id="KW-1185">Reference proteome</keyword>
<comment type="caution">
    <text evidence="1">The sequence shown here is derived from an EMBL/GenBank/DDBJ whole genome shotgun (WGS) entry which is preliminary data.</text>
</comment>
<dbReference type="AlphaFoldDB" id="A0A7W8NFD9"/>
<proteinExistence type="predicted"/>
<sequence>MEILDPSVEAQKFSGPFPPLESKLLPLLTPCGPLGVLNAVVAVGRPDHLLMLHASQAGQGAESGLIAPETIRVDHLWDVIFTQQSCQKLFAASVSRCR</sequence>
<protein>
    <submittedName>
        <fullName evidence="1">Uncharacterized protein</fullName>
    </submittedName>
</protein>
<dbReference type="Proteomes" id="UP000552709">
    <property type="component" value="Unassembled WGS sequence"/>
</dbReference>